<feature type="transmembrane region" description="Helical" evidence="8">
    <location>
        <begin position="360"/>
        <end position="384"/>
    </location>
</feature>
<dbReference type="InterPro" id="IPR020846">
    <property type="entry name" value="MFS_dom"/>
</dbReference>
<dbReference type="Proteomes" id="UP000765509">
    <property type="component" value="Unassembled WGS sequence"/>
</dbReference>
<dbReference type="PANTHER" id="PTHR23511">
    <property type="entry name" value="SYNAPTIC VESICLE GLYCOPROTEIN 2"/>
    <property type="match status" value="1"/>
</dbReference>
<dbReference type="Gene3D" id="1.20.1250.20">
    <property type="entry name" value="MFS general substrate transporter like domains"/>
    <property type="match status" value="1"/>
</dbReference>
<evidence type="ECO:0000256" key="6">
    <source>
        <dbReference type="ARBA" id="ARBA00023136"/>
    </source>
</evidence>
<comment type="subcellular location">
    <subcellularLocation>
        <location evidence="1">Membrane</location>
        <topology evidence="1">Multi-pass membrane protein</topology>
    </subcellularLocation>
</comment>
<feature type="transmembrane region" description="Helical" evidence="8">
    <location>
        <begin position="609"/>
        <end position="630"/>
    </location>
</feature>
<evidence type="ECO:0000256" key="2">
    <source>
        <dbReference type="ARBA" id="ARBA00008335"/>
    </source>
</evidence>
<dbReference type="PANTHER" id="PTHR23511:SF12">
    <property type="entry name" value="TRANSPORTER, PUTATIVE (AFU_ORTHOLOGUE AFUA_7G01740)-RELATED"/>
    <property type="match status" value="1"/>
</dbReference>
<feature type="transmembrane region" description="Helical" evidence="8">
    <location>
        <begin position="553"/>
        <end position="572"/>
    </location>
</feature>
<evidence type="ECO:0000313" key="11">
    <source>
        <dbReference type="Proteomes" id="UP000765509"/>
    </source>
</evidence>
<dbReference type="GO" id="GO:0016020">
    <property type="term" value="C:membrane"/>
    <property type="evidence" value="ECO:0007669"/>
    <property type="project" value="UniProtKB-SubCell"/>
</dbReference>
<dbReference type="GO" id="GO:0022857">
    <property type="term" value="F:transmembrane transporter activity"/>
    <property type="evidence" value="ECO:0007669"/>
    <property type="project" value="InterPro"/>
</dbReference>
<evidence type="ECO:0000256" key="8">
    <source>
        <dbReference type="SAM" id="Phobius"/>
    </source>
</evidence>
<evidence type="ECO:0000256" key="4">
    <source>
        <dbReference type="ARBA" id="ARBA00022692"/>
    </source>
</evidence>
<proteinExistence type="inferred from homology"/>
<name>A0A9Q3C583_9BASI</name>
<feature type="transmembrane region" description="Helical" evidence="8">
    <location>
        <begin position="508"/>
        <end position="533"/>
    </location>
</feature>
<evidence type="ECO:0000256" key="3">
    <source>
        <dbReference type="ARBA" id="ARBA00022448"/>
    </source>
</evidence>
<feature type="region of interest" description="Disordered" evidence="7">
    <location>
        <begin position="1"/>
        <end position="67"/>
    </location>
</feature>
<dbReference type="EMBL" id="AVOT02004782">
    <property type="protein sequence ID" value="MBW0477367.1"/>
    <property type="molecule type" value="Genomic_DNA"/>
</dbReference>
<feature type="transmembrane region" description="Helical" evidence="8">
    <location>
        <begin position="404"/>
        <end position="429"/>
    </location>
</feature>
<gene>
    <name evidence="10" type="ORF">O181_017082</name>
</gene>
<keyword evidence="11" id="KW-1185">Reference proteome</keyword>
<protein>
    <recommendedName>
        <fullName evidence="9">Major facilitator superfamily (MFS) profile domain-containing protein</fullName>
    </recommendedName>
</protein>
<feature type="transmembrane region" description="Helical" evidence="8">
    <location>
        <begin position="584"/>
        <end position="603"/>
    </location>
</feature>
<comment type="caution">
    <text evidence="10">The sequence shown here is derived from an EMBL/GenBank/DDBJ whole genome shotgun (WGS) entry which is preliminary data.</text>
</comment>
<comment type="similarity">
    <text evidence="2">Belongs to the major facilitator superfamily.</text>
</comment>
<feature type="transmembrane region" description="Helical" evidence="8">
    <location>
        <begin position="275"/>
        <end position="296"/>
    </location>
</feature>
<dbReference type="SUPFAM" id="SSF103473">
    <property type="entry name" value="MFS general substrate transporter"/>
    <property type="match status" value="1"/>
</dbReference>
<evidence type="ECO:0000313" key="10">
    <source>
        <dbReference type="EMBL" id="MBW0477367.1"/>
    </source>
</evidence>
<keyword evidence="5 8" id="KW-1133">Transmembrane helix</keyword>
<dbReference type="InterPro" id="IPR011701">
    <property type="entry name" value="MFS"/>
</dbReference>
<dbReference type="AlphaFoldDB" id="A0A9Q3C583"/>
<feature type="transmembrane region" description="Helical" evidence="8">
    <location>
        <begin position="642"/>
        <end position="664"/>
    </location>
</feature>
<dbReference type="FunFam" id="1.20.1250.20:FF:000171">
    <property type="entry name" value="MFS general substrate transporter"/>
    <property type="match status" value="1"/>
</dbReference>
<accession>A0A9Q3C583</accession>
<dbReference type="PROSITE" id="PS50850">
    <property type="entry name" value="MFS"/>
    <property type="match status" value="1"/>
</dbReference>
<reference evidence="10" key="1">
    <citation type="submission" date="2021-03" db="EMBL/GenBank/DDBJ databases">
        <title>Draft genome sequence of rust myrtle Austropuccinia psidii MF-1, a brazilian biotype.</title>
        <authorList>
            <person name="Quecine M.C."/>
            <person name="Pachon D.M.R."/>
            <person name="Bonatelli M.L."/>
            <person name="Correr F.H."/>
            <person name="Franceschini L.M."/>
            <person name="Leite T.F."/>
            <person name="Margarido G.R.A."/>
            <person name="Almeida C.A."/>
            <person name="Ferrarezi J.A."/>
            <person name="Labate C.A."/>
        </authorList>
    </citation>
    <scope>NUCLEOTIDE SEQUENCE</scope>
    <source>
        <strain evidence="10">MF-1</strain>
    </source>
</reference>
<evidence type="ECO:0000256" key="5">
    <source>
        <dbReference type="ARBA" id="ARBA00022989"/>
    </source>
</evidence>
<keyword evidence="6 8" id="KW-0472">Membrane</keyword>
<feature type="compositionally biased region" description="Low complexity" evidence="7">
    <location>
        <begin position="46"/>
        <end position="57"/>
    </location>
</feature>
<feature type="transmembrane region" description="Helical" evidence="8">
    <location>
        <begin position="670"/>
        <end position="691"/>
    </location>
</feature>
<feature type="domain" description="Major facilitator superfamily (MFS) profile" evidence="9">
    <location>
        <begin position="240"/>
        <end position="694"/>
    </location>
</feature>
<evidence type="ECO:0000256" key="7">
    <source>
        <dbReference type="SAM" id="MobiDB-lite"/>
    </source>
</evidence>
<feature type="transmembrane region" description="Helical" evidence="8">
    <location>
        <begin position="240"/>
        <end position="263"/>
    </location>
</feature>
<evidence type="ECO:0000256" key="1">
    <source>
        <dbReference type="ARBA" id="ARBA00004141"/>
    </source>
</evidence>
<keyword evidence="4 8" id="KW-0812">Transmembrane</keyword>
<dbReference type="OrthoDB" id="3936150at2759"/>
<keyword evidence="3" id="KW-0813">Transport</keyword>
<dbReference type="Pfam" id="PF07690">
    <property type="entry name" value="MFS_1"/>
    <property type="match status" value="1"/>
</dbReference>
<sequence>MSFRSSHIPGPLTLGLLREDDPKKSAPPPSLTGQGSRPSEFGGGHSCRSAAGCRSSRLPPEASRRNILPPRLTPAAVGFSLNAAILIKAVFSGASSVGTKTTQGSHRRGPSAYKLRRWSQRGMFSRYSARAATELYSIEHSLQTSTASVIRPSFSTSLLEDYSPHNLAYWNPMELPSHPAPVHGAFDDIETSLGNTKIATVAADIATTASLGKDVVYETKARILNSAIQEIGMGKYQWKLFVVIGFGWASDNLWPIVTSLILTPVAQEFGADQPPLLTLSQNIGLLIGALFWGIGCDVFGRKLGFNITIGMTAVFGLLSAASPNFLAIALFAALWSIGVGGNLPVDSAIFIEFLPGSHQYLLTILSVFWSLAQLLVTLVAWPLLSNLTCQPKAPSCGRSENNGWRFFMIAVGGFAFLMCAIRLLAFHLYESPKYLMSRGLDAEAVAVVHAVARCNGTNSSLTLGDLKRFEQTDALQVENLAKSKTRSFRSLKKLDMSHLHSLFATPKLAFSTSLIILIWAFIGLGFPLYNAFIPFIQSQRGIHFGDGSRALTYRNSSIIAAAGVPGALIGGLAVQMPQLGRKGALAFATCLTGIILFASTTAVNSNSLLAWNCAFGLASNIMYAILYSYTPEIFMAKNRGTGNALTAAANRIFGIMAPIVAIYSDLKTSLPVYISGALFISAGLLALLLPFETRGKASL</sequence>
<organism evidence="10 11">
    <name type="scientific">Austropuccinia psidii MF-1</name>
    <dbReference type="NCBI Taxonomy" id="1389203"/>
    <lineage>
        <taxon>Eukaryota</taxon>
        <taxon>Fungi</taxon>
        <taxon>Dikarya</taxon>
        <taxon>Basidiomycota</taxon>
        <taxon>Pucciniomycotina</taxon>
        <taxon>Pucciniomycetes</taxon>
        <taxon>Pucciniales</taxon>
        <taxon>Sphaerophragmiaceae</taxon>
        <taxon>Austropuccinia</taxon>
    </lineage>
</organism>
<dbReference type="CDD" id="cd17316">
    <property type="entry name" value="MFS_SV2_like"/>
    <property type="match status" value="1"/>
</dbReference>
<evidence type="ECO:0000259" key="9">
    <source>
        <dbReference type="PROSITE" id="PS50850"/>
    </source>
</evidence>
<dbReference type="InterPro" id="IPR036259">
    <property type="entry name" value="MFS_trans_sf"/>
</dbReference>